<comment type="similarity">
    <text evidence="6">Belongs to the NFYA/HAP2 subunit family.</text>
</comment>
<evidence type="ECO:0000256" key="6">
    <source>
        <dbReference type="RuleBase" id="RU367155"/>
    </source>
</evidence>
<dbReference type="SMART" id="SM00521">
    <property type="entry name" value="CBF"/>
    <property type="match status" value="1"/>
</dbReference>
<dbReference type="Proteomes" id="UP000242877">
    <property type="component" value="Unassembled WGS sequence"/>
</dbReference>
<dbReference type="AlphaFoldDB" id="A0A167WHH5"/>
<comment type="subcellular location">
    <subcellularLocation>
        <location evidence="1 6">Nucleus</location>
    </subcellularLocation>
</comment>
<evidence type="ECO:0000256" key="3">
    <source>
        <dbReference type="ARBA" id="ARBA00023125"/>
    </source>
</evidence>
<keyword evidence="4 6" id="KW-0804">Transcription</keyword>
<evidence type="ECO:0000256" key="2">
    <source>
        <dbReference type="ARBA" id="ARBA00023015"/>
    </source>
</evidence>
<feature type="region of interest" description="Disordered" evidence="7">
    <location>
        <begin position="286"/>
        <end position="372"/>
    </location>
</feature>
<comment type="function">
    <text evidence="6">Component of the sequence-specific heterotrimeric transcription factor (NF-Y) which specifically recognizes a 5'-CCAAT-3' box motif found in the promoters of its target genes.</text>
</comment>
<dbReference type="InterPro" id="IPR001289">
    <property type="entry name" value="NFYA"/>
</dbReference>
<keyword evidence="2 6" id="KW-0805">Transcription regulation</keyword>
<feature type="compositionally biased region" description="Low complexity" evidence="7">
    <location>
        <begin position="184"/>
        <end position="201"/>
    </location>
</feature>
<comment type="caution">
    <text evidence="8">The sequence shown here is derived from an EMBL/GenBank/DDBJ whole genome shotgun (WGS) entry which is preliminary data.</text>
</comment>
<feature type="region of interest" description="Disordered" evidence="7">
    <location>
        <begin position="91"/>
        <end position="142"/>
    </location>
</feature>
<feature type="compositionally biased region" description="Basic and acidic residues" evidence="7">
    <location>
        <begin position="462"/>
        <end position="485"/>
    </location>
</feature>
<organism evidence="8 9">
    <name type="scientific">Ascosphaera apis ARSEF 7405</name>
    <dbReference type="NCBI Taxonomy" id="392613"/>
    <lineage>
        <taxon>Eukaryota</taxon>
        <taxon>Fungi</taxon>
        <taxon>Dikarya</taxon>
        <taxon>Ascomycota</taxon>
        <taxon>Pezizomycotina</taxon>
        <taxon>Eurotiomycetes</taxon>
        <taxon>Eurotiomycetidae</taxon>
        <taxon>Onygenales</taxon>
        <taxon>Ascosphaeraceae</taxon>
        <taxon>Ascosphaera</taxon>
    </lineage>
</organism>
<feature type="region of interest" description="Disordered" evidence="7">
    <location>
        <begin position="1"/>
        <end position="67"/>
    </location>
</feature>
<feature type="compositionally biased region" description="Low complexity" evidence="7">
    <location>
        <begin position="41"/>
        <end position="56"/>
    </location>
</feature>
<dbReference type="GO" id="GO:0003700">
    <property type="term" value="F:DNA-binding transcription factor activity"/>
    <property type="evidence" value="ECO:0007669"/>
    <property type="project" value="UniProtKB-UniRule"/>
</dbReference>
<dbReference type="GO" id="GO:0003677">
    <property type="term" value="F:DNA binding"/>
    <property type="evidence" value="ECO:0007669"/>
    <property type="project" value="UniProtKB-KW"/>
</dbReference>
<proteinExistence type="inferred from homology"/>
<feature type="compositionally biased region" description="Pro residues" evidence="7">
    <location>
        <begin position="117"/>
        <end position="126"/>
    </location>
</feature>
<name>A0A167WHH5_9EURO</name>
<evidence type="ECO:0000313" key="9">
    <source>
        <dbReference type="Proteomes" id="UP000242877"/>
    </source>
</evidence>
<evidence type="ECO:0000313" key="8">
    <source>
        <dbReference type="EMBL" id="KZZ88854.1"/>
    </source>
</evidence>
<dbReference type="PROSITE" id="PS51152">
    <property type="entry name" value="NFYA_HAP2_2"/>
    <property type="match status" value="1"/>
</dbReference>
<dbReference type="GO" id="GO:0005634">
    <property type="term" value="C:nucleus"/>
    <property type="evidence" value="ECO:0007669"/>
    <property type="project" value="UniProtKB-SubCell"/>
</dbReference>
<keyword evidence="5 6" id="KW-0539">Nucleus</keyword>
<feature type="compositionally biased region" description="Pro residues" evidence="7">
    <location>
        <begin position="363"/>
        <end position="372"/>
    </location>
</feature>
<feature type="region of interest" description="Disordered" evidence="7">
    <location>
        <begin position="418"/>
        <end position="514"/>
    </location>
</feature>
<keyword evidence="9" id="KW-1185">Reference proteome</keyword>
<sequence length="514" mass="54554">MSISPSSGIYHHHSQARTDPHVAQLGRTQPSSATLIHDQKQPPSQQQPYQQHSPVSYNHFSNPHEGLVSQSPLLTHIATPQSISSETFAAPAAVQRPTDHQQQYFQRQPQMSYTQKPLPPQTPPQQPNSITSPSYGQTLQHQQAAAQAAAMVNPFFGNELNSNVNPVMGMRTGTTPNGLGSGMPGAAPTGMMGLRSGSQSHAHSHSQSHSHGHSQSHGGGPIGAHTHGHAHSHSSPSLHHLGVPTTPTLGATNSAVGLGMAGVNGGHAHRASDAQATLAASQLPPPQFANAAMSSGMAAPMPPTTGPGGMPGATPPQMAIPMSQAPPQQQVGMPQTTIPPTIPHTQSLAPPPPPMQTIHSTIHPPPAPMQTTVPPPIPPMAPQQPPMPTDETPLYVNAKQFHRIIKRRTARALLEEQLRRTQGNNGANGKAGRRPYLHESRHNHAMRRPRGPGGRFLTAEEVAARDKNGDGEAKERTGSADRETASDSGSSKRKMSESTNWDEGENKKVRVEEG</sequence>
<dbReference type="Gene3D" id="6.10.250.2430">
    <property type="match status" value="1"/>
</dbReference>
<dbReference type="Pfam" id="PF02045">
    <property type="entry name" value="CBFB_NFYA"/>
    <property type="match status" value="1"/>
</dbReference>
<evidence type="ECO:0000256" key="1">
    <source>
        <dbReference type="ARBA" id="ARBA00004123"/>
    </source>
</evidence>
<dbReference type="VEuPathDB" id="FungiDB:AAP_04646"/>
<feature type="region of interest" description="Disordered" evidence="7">
    <location>
        <begin position="166"/>
        <end position="249"/>
    </location>
</feature>
<protein>
    <recommendedName>
        <fullName evidence="6">Transcriptional activator HAP2</fullName>
    </recommendedName>
</protein>
<dbReference type="PANTHER" id="PTHR12632">
    <property type="entry name" value="TRANSCRIPTION FACTOR NF-Y ALPHA-RELATED"/>
    <property type="match status" value="1"/>
</dbReference>
<feature type="compositionally biased region" description="Polar residues" evidence="7">
    <location>
        <begin position="100"/>
        <end position="113"/>
    </location>
</feature>
<feature type="compositionally biased region" description="Low complexity" evidence="7">
    <location>
        <begin position="334"/>
        <end position="346"/>
    </location>
</feature>
<keyword evidence="3 6" id="KW-0238">DNA-binding</keyword>
<accession>A0A167WHH5</accession>
<feature type="compositionally biased region" description="Low complexity" evidence="7">
    <location>
        <begin position="233"/>
        <end position="242"/>
    </location>
</feature>
<evidence type="ECO:0000256" key="7">
    <source>
        <dbReference type="SAM" id="MobiDB-lite"/>
    </source>
</evidence>
<evidence type="ECO:0000256" key="5">
    <source>
        <dbReference type="ARBA" id="ARBA00023242"/>
    </source>
</evidence>
<feature type="compositionally biased region" description="Basic and acidic residues" evidence="7">
    <location>
        <begin position="504"/>
        <end position="514"/>
    </location>
</feature>
<reference evidence="8 9" key="1">
    <citation type="journal article" date="2016" name="Genome Biol. Evol.">
        <title>Divergent and convergent evolution of fungal pathogenicity.</title>
        <authorList>
            <person name="Shang Y."/>
            <person name="Xiao G."/>
            <person name="Zheng P."/>
            <person name="Cen K."/>
            <person name="Zhan S."/>
            <person name="Wang C."/>
        </authorList>
    </citation>
    <scope>NUCLEOTIDE SEQUENCE [LARGE SCALE GENOMIC DNA]</scope>
    <source>
        <strain evidence="8 9">ARSEF 7405</strain>
    </source>
</reference>
<dbReference type="EMBL" id="AZGZ01000023">
    <property type="protein sequence ID" value="KZZ88854.1"/>
    <property type="molecule type" value="Genomic_DNA"/>
</dbReference>
<feature type="compositionally biased region" description="Basic residues" evidence="7">
    <location>
        <begin position="202"/>
        <end position="214"/>
    </location>
</feature>
<feature type="compositionally biased region" description="Low complexity" evidence="7">
    <location>
        <begin position="289"/>
        <end position="299"/>
    </location>
</feature>
<dbReference type="OrthoDB" id="1097733at2759"/>
<comment type="subunit">
    <text evidence="6">Heterotrimer.</text>
</comment>
<gene>
    <name evidence="8" type="ORF">AAP_04646</name>
</gene>
<evidence type="ECO:0000256" key="4">
    <source>
        <dbReference type="ARBA" id="ARBA00023163"/>
    </source>
</evidence>